<protein>
    <submittedName>
        <fullName evidence="1">3391_t:CDS:1</fullName>
    </submittedName>
</protein>
<accession>A0A9N9A2I8</accession>
<evidence type="ECO:0000313" key="1">
    <source>
        <dbReference type="EMBL" id="CAG8515763.1"/>
    </source>
</evidence>
<dbReference type="Proteomes" id="UP000789759">
    <property type="component" value="Unassembled WGS sequence"/>
</dbReference>
<dbReference type="OrthoDB" id="3266428at2759"/>
<organism evidence="1 2">
    <name type="scientific">Cetraspora pellucida</name>
    <dbReference type="NCBI Taxonomy" id="1433469"/>
    <lineage>
        <taxon>Eukaryota</taxon>
        <taxon>Fungi</taxon>
        <taxon>Fungi incertae sedis</taxon>
        <taxon>Mucoromycota</taxon>
        <taxon>Glomeromycotina</taxon>
        <taxon>Glomeromycetes</taxon>
        <taxon>Diversisporales</taxon>
        <taxon>Gigasporaceae</taxon>
        <taxon>Cetraspora</taxon>
    </lineage>
</organism>
<dbReference type="EMBL" id="CAJVQA010001476">
    <property type="protein sequence ID" value="CAG8515763.1"/>
    <property type="molecule type" value="Genomic_DNA"/>
</dbReference>
<sequence>MSYDLEESPLGTFLQIELPLWKSRLGLLLDISPVYWTVGPFNSDSSVLGTTKTKPKDKQGEHEGFIYMKDVLQPRQNAWNEFPLISERTMSLRLLTRLAQSQWSIT</sequence>
<dbReference type="AlphaFoldDB" id="A0A9N9A2I8"/>
<name>A0A9N9A2I8_9GLOM</name>
<comment type="caution">
    <text evidence="1">The sequence shown here is derived from an EMBL/GenBank/DDBJ whole genome shotgun (WGS) entry which is preliminary data.</text>
</comment>
<proteinExistence type="predicted"/>
<evidence type="ECO:0000313" key="2">
    <source>
        <dbReference type="Proteomes" id="UP000789759"/>
    </source>
</evidence>
<reference evidence="1" key="1">
    <citation type="submission" date="2021-06" db="EMBL/GenBank/DDBJ databases">
        <authorList>
            <person name="Kallberg Y."/>
            <person name="Tangrot J."/>
            <person name="Rosling A."/>
        </authorList>
    </citation>
    <scope>NUCLEOTIDE SEQUENCE</scope>
    <source>
        <strain evidence="1">FL966</strain>
    </source>
</reference>
<gene>
    <name evidence="1" type="ORF">CPELLU_LOCUS3139</name>
</gene>
<keyword evidence="2" id="KW-1185">Reference proteome</keyword>